<keyword evidence="2" id="KW-0808">Transferase</keyword>
<dbReference type="Pfam" id="PF01553">
    <property type="entry name" value="Acyltransferase"/>
    <property type="match status" value="1"/>
</dbReference>
<gene>
    <name evidence="6" type="ORF">EDS130_LOCUS23480</name>
    <name evidence="7" type="ORF">XAT740_LOCUS37539</name>
</gene>
<dbReference type="SMART" id="SM00563">
    <property type="entry name" value="PlsC"/>
    <property type="match status" value="1"/>
</dbReference>
<dbReference type="EMBL" id="CAJNOR010003956">
    <property type="protein sequence ID" value="CAF1462937.1"/>
    <property type="molecule type" value="Genomic_DNA"/>
</dbReference>
<evidence type="ECO:0000256" key="3">
    <source>
        <dbReference type="ARBA" id="ARBA00023315"/>
    </source>
</evidence>
<dbReference type="GO" id="GO:0016746">
    <property type="term" value="F:acyltransferase activity"/>
    <property type="evidence" value="ECO:0007669"/>
    <property type="project" value="UniProtKB-KW"/>
</dbReference>
<dbReference type="InterPro" id="IPR002123">
    <property type="entry name" value="Plipid/glycerol_acylTrfase"/>
</dbReference>
<feature type="transmembrane region" description="Helical" evidence="4">
    <location>
        <begin position="43"/>
        <end position="62"/>
    </location>
</feature>
<name>A0A814U4L1_ADIRI</name>
<evidence type="ECO:0000313" key="6">
    <source>
        <dbReference type="EMBL" id="CAF1167109.1"/>
    </source>
</evidence>
<protein>
    <recommendedName>
        <fullName evidence="5">Phospholipid/glycerol acyltransferase domain-containing protein</fullName>
    </recommendedName>
</protein>
<evidence type="ECO:0000256" key="2">
    <source>
        <dbReference type="ARBA" id="ARBA00022679"/>
    </source>
</evidence>
<keyword evidence="3" id="KW-0012">Acyltransferase</keyword>
<accession>A0A814U4L1</accession>
<dbReference type="Proteomes" id="UP000663828">
    <property type="component" value="Unassembled WGS sequence"/>
</dbReference>
<dbReference type="Pfam" id="PF16076">
    <property type="entry name" value="Acyltransf_C"/>
    <property type="match status" value="1"/>
</dbReference>
<keyword evidence="4" id="KW-0812">Transmembrane</keyword>
<evidence type="ECO:0000313" key="7">
    <source>
        <dbReference type="EMBL" id="CAF1462937.1"/>
    </source>
</evidence>
<dbReference type="CDD" id="cd07990">
    <property type="entry name" value="LPLAT_LCLAT1-like"/>
    <property type="match status" value="1"/>
</dbReference>
<evidence type="ECO:0000256" key="4">
    <source>
        <dbReference type="SAM" id="Phobius"/>
    </source>
</evidence>
<feature type="transmembrane region" description="Helical" evidence="4">
    <location>
        <begin position="316"/>
        <end position="335"/>
    </location>
</feature>
<dbReference type="GO" id="GO:0036149">
    <property type="term" value="P:phosphatidylinositol acyl-chain remodeling"/>
    <property type="evidence" value="ECO:0007669"/>
    <property type="project" value="TreeGrafter"/>
</dbReference>
<keyword evidence="8" id="KW-1185">Reference proteome</keyword>
<keyword evidence="4" id="KW-0472">Membrane</keyword>
<evidence type="ECO:0000313" key="8">
    <source>
        <dbReference type="Proteomes" id="UP000663828"/>
    </source>
</evidence>
<dbReference type="InterPro" id="IPR032098">
    <property type="entry name" value="Acyltransf_C"/>
</dbReference>
<feature type="domain" description="Phospholipid/glycerol acyltransferase" evidence="5">
    <location>
        <begin position="84"/>
        <end position="199"/>
    </location>
</feature>
<keyword evidence="4" id="KW-1133">Transmembrane helix</keyword>
<sequence length="385" mass="45441">MLSLINSIKVLTFYAIMAVGAFFGVVFAQTPAVPLIFFNRRLYFRWCSTAMGYYLLMVTCLLEDLLGIKIVVTGDDLTNDKKRSLIILNHRTRLDWMFIWMVHSRFEILEQLKIVLKASLKHIPGPGWAMQHAAYLFLDRAWEKDQVTIKNLMGYYKSCQSPLSLLIFPEGTNFTSDAKDKSNIYAAKQSAFNRPYEYCLHPRLNGFIFLLKTMQSEDILDSVDDVTVGYEGYIPEREIDLLNGYIPKQVHFHIKRYMIKDLPKTDEEIGRWLENCWDEKETRLKEFSQTNQFDARSKRFNDETVESKIRFKRRSVFLLWCLFILFWSYCTYAYIKIKFYVLLVCIFHSIMDSFANGLIDFVCQLDANYRQHELERTKKQAIKQD</sequence>
<dbReference type="AlphaFoldDB" id="A0A814U4L1"/>
<organism evidence="6 9">
    <name type="scientific">Adineta ricciae</name>
    <name type="common">Rotifer</name>
    <dbReference type="NCBI Taxonomy" id="249248"/>
    <lineage>
        <taxon>Eukaryota</taxon>
        <taxon>Metazoa</taxon>
        <taxon>Spiralia</taxon>
        <taxon>Gnathifera</taxon>
        <taxon>Rotifera</taxon>
        <taxon>Eurotatoria</taxon>
        <taxon>Bdelloidea</taxon>
        <taxon>Adinetida</taxon>
        <taxon>Adinetidae</taxon>
        <taxon>Adineta</taxon>
    </lineage>
</organism>
<evidence type="ECO:0000259" key="5">
    <source>
        <dbReference type="SMART" id="SM00563"/>
    </source>
</evidence>
<dbReference type="EMBL" id="CAJNOJ010000128">
    <property type="protein sequence ID" value="CAF1167109.1"/>
    <property type="molecule type" value="Genomic_DNA"/>
</dbReference>
<evidence type="ECO:0000256" key="1">
    <source>
        <dbReference type="ARBA" id="ARBA00008655"/>
    </source>
</evidence>
<comment type="caution">
    <text evidence="6">The sequence shown here is derived from an EMBL/GenBank/DDBJ whole genome shotgun (WGS) entry which is preliminary data.</text>
</comment>
<feature type="transmembrane region" description="Helical" evidence="4">
    <location>
        <begin position="12"/>
        <end position="37"/>
    </location>
</feature>
<dbReference type="GO" id="GO:0005783">
    <property type="term" value="C:endoplasmic reticulum"/>
    <property type="evidence" value="ECO:0007669"/>
    <property type="project" value="TreeGrafter"/>
</dbReference>
<evidence type="ECO:0000313" key="9">
    <source>
        <dbReference type="Proteomes" id="UP000663852"/>
    </source>
</evidence>
<proteinExistence type="inferred from homology"/>
<dbReference type="OrthoDB" id="186786at2759"/>
<dbReference type="Proteomes" id="UP000663852">
    <property type="component" value="Unassembled WGS sequence"/>
</dbReference>
<dbReference type="PANTHER" id="PTHR10983">
    <property type="entry name" value="1-ACYLGLYCEROL-3-PHOSPHATE ACYLTRANSFERASE-RELATED"/>
    <property type="match status" value="1"/>
</dbReference>
<reference evidence="6" key="1">
    <citation type="submission" date="2021-02" db="EMBL/GenBank/DDBJ databases">
        <authorList>
            <person name="Nowell W R."/>
        </authorList>
    </citation>
    <scope>NUCLEOTIDE SEQUENCE</scope>
</reference>
<comment type="similarity">
    <text evidence="1">Belongs to the 1-acyl-sn-glycerol-3-phosphate acyltransferase family.</text>
</comment>
<feature type="transmembrane region" description="Helical" evidence="4">
    <location>
        <begin position="341"/>
        <end position="363"/>
    </location>
</feature>
<dbReference type="PANTHER" id="PTHR10983:SF16">
    <property type="entry name" value="LYSOCARDIOLIPIN ACYLTRANSFERASE 1"/>
    <property type="match status" value="1"/>
</dbReference>
<dbReference type="SUPFAM" id="SSF69593">
    <property type="entry name" value="Glycerol-3-phosphate (1)-acyltransferase"/>
    <property type="match status" value="1"/>
</dbReference>